<dbReference type="Proteomes" id="UP000314294">
    <property type="component" value="Unassembled WGS sequence"/>
</dbReference>
<reference evidence="2 3" key="1">
    <citation type="submission" date="2019-03" db="EMBL/GenBank/DDBJ databases">
        <title>First draft genome of Liparis tanakae, snailfish: a comprehensive survey of snailfish specific genes.</title>
        <authorList>
            <person name="Kim W."/>
            <person name="Song I."/>
            <person name="Jeong J.-H."/>
            <person name="Kim D."/>
            <person name="Kim S."/>
            <person name="Ryu S."/>
            <person name="Song J.Y."/>
            <person name="Lee S.K."/>
        </authorList>
    </citation>
    <scope>NUCLEOTIDE SEQUENCE [LARGE SCALE GENOMIC DNA]</scope>
    <source>
        <tissue evidence="2">Muscle</tissue>
    </source>
</reference>
<evidence type="ECO:0000313" key="3">
    <source>
        <dbReference type="Proteomes" id="UP000314294"/>
    </source>
</evidence>
<name>A0A4Z2JF01_9TELE</name>
<organism evidence="2 3">
    <name type="scientific">Liparis tanakae</name>
    <name type="common">Tanaka's snailfish</name>
    <dbReference type="NCBI Taxonomy" id="230148"/>
    <lineage>
        <taxon>Eukaryota</taxon>
        <taxon>Metazoa</taxon>
        <taxon>Chordata</taxon>
        <taxon>Craniata</taxon>
        <taxon>Vertebrata</taxon>
        <taxon>Euteleostomi</taxon>
        <taxon>Actinopterygii</taxon>
        <taxon>Neopterygii</taxon>
        <taxon>Teleostei</taxon>
        <taxon>Neoteleostei</taxon>
        <taxon>Acanthomorphata</taxon>
        <taxon>Eupercaria</taxon>
        <taxon>Perciformes</taxon>
        <taxon>Cottioidei</taxon>
        <taxon>Cottales</taxon>
        <taxon>Liparidae</taxon>
        <taxon>Liparis</taxon>
    </lineage>
</organism>
<accession>A0A4Z2JF01</accession>
<dbReference type="AlphaFoldDB" id="A0A4Z2JF01"/>
<comment type="caution">
    <text evidence="2">The sequence shown here is derived from an EMBL/GenBank/DDBJ whole genome shotgun (WGS) entry which is preliminary data.</text>
</comment>
<feature type="compositionally biased region" description="Basic and acidic residues" evidence="1">
    <location>
        <begin position="21"/>
        <end position="37"/>
    </location>
</feature>
<gene>
    <name evidence="2" type="ORF">EYF80_001186</name>
</gene>
<protein>
    <submittedName>
        <fullName evidence="2">Uncharacterized protein</fullName>
    </submittedName>
</protein>
<feature type="region of interest" description="Disordered" evidence="1">
    <location>
        <begin position="1"/>
        <end position="49"/>
    </location>
</feature>
<dbReference type="EMBL" id="SRLO01000005">
    <property type="protein sequence ID" value="TNN88404.1"/>
    <property type="molecule type" value="Genomic_DNA"/>
</dbReference>
<evidence type="ECO:0000256" key="1">
    <source>
        <dbReference type="SAM" id="MobiDB-lite"/>
    </source>
</evidence>
<evidence type="ECO:0000313" key="2">
    <source>
        <dbReference type="EMBL" id="TNN88404.1"/>
    </source>
</evidence>
<sequence>MERGRSKRSCLANLEGNGETEGDRGGSETQQEGRETNRTCQSGPHDERRHLVKPVRGSHRQMLCFFYDNGRAAKKLAASRSFEQLLTLKLSLGSTPELVPPRHTHKGLVAPSFNAGCIENYFWHERSDSQGYRERPSSMEVAGGDRLGMDAE</sequence>
<feature type="region of interest" description="Disordered" evidence="1">
    <location>
        <begin position="129"/>
        <end position="152"/>
    </location>
</feature>
<keyword evidence="3" id="KW-1185">Reference proteome</keyword>
<proteinExistence type="predicted"/>